<reference evidence="1" key="1">
    <citation type="submission" date="2018-05" db="EMBL/GenBank/DDBJ databases">
        <authorList>
            <person name="Lanie J.A."/>
            <person name="Ng W.-L."/>
            <person name="Kazmierczak K.M."/>
            <person name="Andrzejewski T.M."/>
            <person name="Davidsen T.M."/>
            <person name="Wayne K.J."/>
            <person name="Tettelin H."/>
            <person name="Glass J.I."/>
            <person name="Rusch D."/>
            <person name="Podicherti R."/>
            <person name="Tsui H.-C.T."/>
            <person name="Winkler M.E."/>
        </authorList>
    </citation>
    <scope>NUCLEOTIDE SEQUENCE</scope>
</reference>
<dbReference type="AlphaFoldDB" id="A0A382S6E7"/>
<accession>A0A382S6E7</accession>
<organism evidence="1">
    <name type="scientific">marine metagenome</name>
    <dbReference type="NCBI Taxonomy" id="408172"/>
    <lineage>
        <taxon>unclassified sequences</taxon>
        <taxon>metagenomes</taxon>
        <taxon>ecological metagenomes</taxon>
    </lineage>
</organism>
<protein>
    <submittedName>
        <fullName evidence="1">Uncharacterized protein</fullName>
    </submittedName>
</protein>
<gene>
    <name evidence="1" type="ORF">METZ01_LOCUS357621</name>
</gene>
<proteinExistence type="predicted"/>
<sequence>MVSGYTPSDRKNTITVTQANSGTALVKAEKNLSRGVNGA</sequence>
<evidence type="ECO:0000313" key="1">
    <source>
        <dbReference type="EMBL" id="SVD04767.1"/>
    </source>
</evidence>
<dbReference type="EMBL" id="UINC01126349">
    <property type="protein sequence ID" value="SVD04767.1"/>
    <property type="molecule type" value="Genomic_DNA"/>
</dbReference>
<name>A0A382S6E7_9ZZZZ</name>